<dbReference type="Gene3D" id="3.40.50.720">
    <property type="entry name" value="NAD(P)-binding Rossmann-like Domain"/>
    <property type="match status" value="1"/>
</dbReference>
<keyword evidence="6" id="KW-1185">Reference proteome</keyword>
<evidence type="ECO:0000256" key="3">
    <source>
        <dbReference type="RuleBase" id="RU000363"/>
    </source>
</evidence>
<keyword evidence="2" id="KW-0560">Oxidoreductase</keyword>
<keyword evidence="4" id="KW-0812">Transmembrane</keyword>
<name>A0A2N0AK39_9LEPT</name>
<dbReference type="CDD" id="cd05332">
    <property type="entry name" value="11beta-HSD1_like_SDR_c"/>
    <property type="match status" value="1"/>
</dbReference>
<dbReference type="Proteomes" id="UP000232145">
    <property type="component" value="Unassembled WGS sequence"/>
</dbReference>
<reference evidence="5 6" key="1">
    <citation type="submission" date="2017-07" db="EMBL/GenBank/DDBJ databases">
        <title>Leptospira spp. isolated from tropical soils.</title>
        <authorList>
            <person name="Thibeaux R."/>
            <person name="Iraola G."/>
            <person name="Ferres I."/>
            <person name="Bierque E."/>
            <person name="Girault D."/>
            <person name="Soupe-Gilbert M.-E."/>
            <person name="Picardeau M."/>
            <person name="Goarant C."/>
        </authorList>
    </citation>
    <scope>NUCLEOTIDE SEQUENCE [LARGE SCALE GENOMIC DNA]</scope>
    <source>
        <strain evidence="5 6">FH2-B-A1</strain>
    </source>
</reference>
<dbReference type="NCBIfam" id="NF004825">
    <property type="entry name" value="PRK06181.1"/>
    <property type="match status" value="1"/>
</dbReference>
<keyword evidence="4" id="KW-1133">Transmembrane helix</keyword>
<dbReference type="GO" id="GO:0016020">
    <property type="term" value="C:membrane"/>
    <property type="evidence" value="ECO:0007669"/>
    <property type="project" value="TreeGrafter"/>
</dbReference>
<dbReference type="PROSITE" id="PS00061">
    <property type="entry name" value="ADH_SHORT"/>
    <property type="match status" value="1"/>
</dbReference>
<evidence type="ECO:0000313" key="6">
    <source>
        <dbReference type="Proteomes" id="UP000232145"/>
    </source>
</evidence>
<feature type="transmembrane region" description="Helical" evidence="4">
    <location>
        <begin position="118"/>
        <end position="137"/>
    </location>
</feature>
<dbReference type="PANTHER" id="PTHR44196:SF1">
    <property type="entry name" value="DEHYDROGENASE_REDUCTASE SDR FAMILY MEMBER 7B"/>
    <property type="match status" value="1"/>
</dbReference>
<dbReference type="EMBL" id="NPDX01000002">
    <property type="protein sequence ID" value="PJZ84666.1"/>
    <property type="molecule type" value="Genomic_DNA"/>
</dbReference>
<gene>
    <name evidence="5" type="ORF">CH364_11735</name>
</gene>
<evidence type="ECO:0000256" key="2">
    <source>
        <dbReference type="ARBA" id="ARBA00023002"/>
    </source>
</evidence>
<comment type="similarity">
    <text evidence="1 3">Belongs to the short-chain dehydrogenases/reductases (SDR) family.</text>
</comment>
<dbReference type="SUPFAM" id="SSF51735">
    <property type="entry name" value="NAD(P)-binding Rossmann-fold domains"/>
    <property type="match status" value="1"/>
</dbReference>
<evidence type="ECO:0000256" key="4">
    <source>
        <dbReference type="SAM" id="Phobius"/>
    </source>
</evidence>
<dbReference type="AlphaFoldDB" id="A0A2N0AK39"/>
<dbReference type="Pfam" id="PF00106">
    <property type="entry name" value="adh_short"/>
    <property type="match status" value="1"/>
</dbReference>
<comment type="caution">
    <text evidence="5">The sequence shown here is derived from an EMBL/GenBank/DDBJ whole genome shotgun (WGS) entry which is preliminary data.</text>
</comment>
<keyword evidence="4" id="KW-0472">Membrane</keyword>
<dbReference type="InterPro" id="IPR036291">
    <property type="entry name" value="NAD(P)-bd_dom_sf"/>
</dbReference>
<dbReference type="InterPro" id="IPR020904">
    <property type="entry name" value="Sc_DH/Rdtase_CS"/>
</dbReference>
<dbReference type="GO" id="GO:0016491">
    <property type="term" value="F:oxidoreductase activity"/>
    <property type="evidence" value="ECO:0007669"/>
    <property type="project" value="UniProtKB-KW"/>
</dbReference>
<protein>
    <submittedName>
        <fullName evidence="5">Short chain dehydrogenase</fullName>
    </submittedName>
</protein>
<dbReference type="PRINTS" id="PR00080">
    <property type="entry name" value="SDRFAMILY"/>
</dbReference>
<dbReference type="InterPro" id="IPR002347">
    <property type="entry name" value="SDR_fam"/>
</dbReference>
<proteinExistence type="inferred from homology"/>
<dbReference type="RefSeq" id="WP_100744066.1">
    <property type="nucleotide sequence ID" value="NZ_NPDW01000002.1"/>
</dbReference>
<sequence length="274" mass="30420">MKITNNQKKNFWKNKVVWITGASSGIGEALVHELKDSGVNLVLSARRKSELERVKSQSELSDENCLILPLDLEKYATLGEFPEFVLQKFGRIDVLINNGGISQRSLAHETSLSTYRSLININFFGNIALSLALLPYFRQQKVGHIVSVASIAGKFGVPFRTGYSSSKFALTGFYEALRAENINHNIEITLVYPGFIKTNISENAYSGDGSKHGKLDPGIQEGIDSRVCAKQIISAIEDGRLEVVIARPKEKFAIFLHKYFPSLFAKLIPKAKVV</sequence>
<dbReference type="OrthoDB" id="9793345at2"/>
<dbReference type="PRINTS" id="PR00081">
    <property type="entry name" value="GDHRDH"/>
</dbReference>
<evidence type="ECO:0000256" key="1">
    <source>
        <dbReference type="ARBA" id="ARBA00006484"/>
    </source>
</evidence>
<dbReference type="PANTHER" id="PTHR44196">
    <property type="entry name" value="DEHYDROGENASE/REDUCTASE SDR FAMILY MEMBER 7B"/>
    <property type="match status" value="1"/>
</dbReference>
<organism evidence="5 6">
    <name type="scientific">Leptospira harrisiae</name>
    <dbReference type="NCBI Taxonomy" id="2023189"/>
    <lineage>
        <taxon>Bacteria</taxon>
        <taxon>Pseudomonadati</taxon>
        <taxon>Spirochaetota</taxon>
        <taxon>Spirochaetia</taxon>
        <taxon>Leptospirales</taxon>
        <taxon>Leptospiraceae</taxon>
        <taxon>Leptospira</taxon>
    </lineage>
</organism>
<accession>A0A2N0AK39</accession>
<evidence type="ECO:0000313" key="5">
    <source>
        <dbReference type="EMBL" id="PJZ84666.1"/>
    </source>
</evidence>